<keyword evidence="2" id="KW-0547">Nucleotide-binding</keyword>
<dbReference type="EMBL" id="BDGJ01000035">
    <property type="protein sequence ID" value="GAW91866.1"/>
    <property type="molecule type" value="Genomic_DNA"/>
</dbReference>
<organism evidence="2 3">
    <name type="scientific">Calderihabitans maritimus</name>
    <dbReference type="NCBI Taxonomy" id="1246530"/>
    <lineage>
        <taxon>Bacteria</taxon>
        <taxon>Bacillati</taxon>
        <taxon>Bacillota</taxon>
        <taxon>Clostridia</taxon>
        <taxon>Neomoorellales</taxon>
        <taxon>Calderihabitantaceae</taxon>
        <taxon>Calderihabitans</taxon>
    </lineage>
</organism>
<dbReference type="InterPro" id="IPR002611">
    <property type="entry name" value="IstB_ATP-bd"/>
</dbReference>
<keyword evidence="3" id="KW-1185">Reference proteome</keyword>
<accession>A0A1Z5HQR0</accession>
<gene>
    <name evidence="2" type="ORF">KKC1_10270</name>
</gene>
<dbReference type="PANTHER" id="PTHR30050:SF4">
    <property type="entry name" value="ATP-BINDING PROTEIN RV3427C IN INSERTION SEQUENCE-RELATED"/>
    <property type="match status" value="1"/>
</dbReference>
<evidence type="ECO:0000313" key="3">
    <source>
        <dbReference type="Proteomes" id="UP000197032"/>
    </source>
</evidence>
<keyword evidence="2" id="KW-0067">ATP-binding</keyword>
<reference evidence="3" key="1">
    <citation type="journal article" date="2017" name="Appl. Environ. Microbiol.">
        <title>Genomic analysis of Calderihabitans maritimus KKC1, a thermophilic hydrogenogenic carboxydotrophic bacterium isolated from marine sediment.</title>
        <authorList>
            <person name="Omae K."/>
            <person name="Yoneda Y."/>
            <person name="Fukuyama Y."/>
            <person name="Yoshida T."/>
            <person name="Sako Y."/>
        </authorList>
    </citation>
    <scope>NUCLEOTIDE SEQUENCE [LARGE SCALE GENOMIC DNA]</scope>
    <source>
        <strain evidence="3">KKC1</strain>
    </source>
</reference>
<evidence type="ECO:0000313" key="2">
    <source>
        <dbReference type="EMBL" id="GAW91866.1"/>
    </source>
</evidence>
<dbReference type="Gene3D" id="3.40.50.300">
    <property type="entry name" value="P-loop containing nucleotide triphosphate hydrolases"/>
    <property type="match status" value="1"/>
</dbReference>
<dbReference type="GO" id="GO:0005524">
    <property type="term" value="F:ATP binding"/>
    <property type="evidence" value="ECO:0007669"/>
    <property type="project" value="UniProtKB-KW"/>
</dbReference>
<proteinExistence type="predicted"/>
<dbReference type="AlphaFoldDB" id="A0A1Z5HQR0"/>
<dbReference type="CDD" id="cd00009">
    <property type="entry name" value="AAA"/>
    <property type="match status" value="1"/>
</dbReference>
<sequence length="272" mass="31472">MQHVGRVINRVIQAGERASEKEHKREISSGENCPRCRGQGIYLENGVAHRCSCMKQKAINNRFRHANLVGRMREYTFEKFDFRFYSPVLKDTEVTGLSYRDIAVRTFEAAKRFVEEVKVNPHCRGLFVCGPTGSGKTFLAAAIANSLILNGHQVLFTVVPDLLDEIKATYDRPDSAYREMELIDAARRVEVLILDDLGAHNYTDWTRNKIYSILNFRLNHRLPAVITSNLELAELEEYLGERTTSRIVEMCRVYRLLVDRDIRYLINQTRER</sequence>
<evidence type="ECO:0000259" key="1">
    <source>
        <dbReference type="SMART" id="SM00382"/>
    </source>
</evidence>
<dbReference type="OrthoDB" id="9776217at2"/>
<dbReference type="GO" id="GO:0006260">
    <property type="term" value="P:DNA replication"/>
    <property type="evidence" value="ECO:0007669"/>
    <property type="project" value="TreeGrafter"/>
</dbReference>
<dbReference type="Pfam" id="PF01695">
    <property type="entry name" value="IstB_IS21"/>
    <property type="match status" value="1"/>
</dbReference>
<dbReference type="RefSeq" id="WP_088553328.1">
    <property type="nucleotide sequence ID" value="NZ_BDGJ01000035.1"/>
</dbReference>
<feature type="domain" description="AAA+ ATPase" evidence="1">
    <location>
        <begin position="122"/>
        <end position="263"/>
    </location>
</feature>
<dbReference type="SMART" id="SM00382">
    <property type="entry name" value="AAA"/>
    <property type="match status" value="1"/>
</dbReference>
<protein>
    <submittedName>
        <fullName evidence="2">IstB-like ATP-binding protein</fullName>
    </submittedName>
</protein>
<comment type="caution">
    <text evidence="2">The sequence shown here is derived from an EMBL/GenBank/DDBJ whole genome shotgun (WGS) entry which is preliminary data.</text>
</comment>
<dbReference type="Proteomes" id="UP000197032">
    <property type="component" value="Unassembled WGS sequence"/>
</dbReference>
<dbReference type="PANTHER" id="PTHR30050">
    <property type="entry name" value="CHROMOSOMAL REPLICATION INITIATOR PROTEIN DNAA"/>
    <property type="match status" value="1"/>
</dbReference>
<dbReference type="InterPro" id="IPR003593">
    <property type="entry name" value="AAA+_ATPase"/>
</dbReference>
<dbReference type="InterPro" id="IPR027417">
    <property type="entry name" value="P-loop_NTPase"/>
</dbReference>
<name>A0A1Z5HQR0_9FIRM</name>
<dbReference type="SUPFAM" id="SSF52540">
    <property type="entry name" value="P-loop containing nucleoside triphosphate hydrolases"/>
    <property type="match status" value="1"/>
</dbReference>